<dbReference type="EMBL" id="CP041692">
    <property type="protein sequence ID" value="QDP97124.1"/>
    <property type="molecule type" value="Genomic_DNA"/>
</dbReference>
<gene>
    <name evidence="2" type="ORF">FOE78_15385</name>
</gene>
<feature type="domain" description="N-acetyltransferase" evidence="1">
    <location>
        <begin position="30"/>
        <end position="199"/>
    </location>
</feature>
<protein>
    <submittedName>
        <fullName evidence="2">GNAT family N-acetyltransferase</fullName>
    </submittedName>
</protein>
<organism evidence="2 3">
    <name type="scientific">Microlunatus elymi</name>
    <dbReference type="NCBI Taxonomy" id="2596828"/>
    <lineage>
        <taxon>Bacteria</taxon>
        <taxon>Bacillati</taxon>
        <taxon>Actinomycetota</taxon>
        <taxon>Actinomycetes</taxon>
        <taxon>Propionibacteriales</taxon>
        <taxon>Propionibacteriaceae</taxon>
        <taxon>Microlunatus</taxon>
    </lineage>
</organism>
<dbReference type="PANTHER" id="PTHR39173">
    <property type="entry name" value="ACETYLTRANSFERASE"/>
    <property type="match status" value="1"/>
</dbReference>
<dbReference type="PANTHER" id="PTHR39173:SF1">
    <property type="entry name" value="ACETYLTRANSFERASE"/>
    <property type="match status" value="1"/>
</dbReference>
<sequence>MIMLYRPSMELYESWAGAVAEFERRHIDGAGISDGAPADLETCRDLIDKARVSADTSKPLPDGRVHCDYFWITDIGGVSGSAASAESAALSESAALAEVVGFIALRHELNDLLMIIGGHIGYSVRPSRRREGIARTALGLVLREAEARGLDRLLITCDDDNVASYRTIESCGGVLQDVRDRADQGYGLVRRYWVELPATRAELGRRTERETE</sequence>
<dbReference type="GO" id="GO:0016747">
    <property type="term" value="F:acyltransferase activity, transferring groups other than amino-acyl groups"/>
    <property type="evidence" value="ECO:0007669"/>
    <property type="project" value="InterPro"/>
</dbReference>
<dbReference type="Pfam" id="PF13302">
    <property type="entry name" value="Acetyltransf_3"/>
    <property type="match status" value="1"/>
</dbReference>
<dbReference type="AlphaFoldDB" id="A0A516Q114"/>
<dbReference type="Proteomes" id="UP000319263">
    <property type="component" value="Chromosome"/>
</dbReference>
<dbReference type="InterPro" id="IPR000182">
    <property type="entry name" value="GNAT_dom"/>
</dbReference>
<dbReference type="InterPro" id="IPR016181">
    <property type="entry name" value="Acyl_CoA_acyltransferase"/>
</dbReference>
<accession>A0A516Q114</accession>
<keyword evidence="3" id="KW-1185">Reference proteome</keyword>
<dbReference type="Gene3D" id="3.40.630.30">
    <property type="match status" value="1"/>
</dbReference>
<dbReference type="OrthoDB" id="9797989at2"/>
<evidence type="ECO:0000259" key="1">
    <source>
        <dbReference type="PROSITE" id="PS51186"/>
    </source>
</evidence>
<name>A0A516Q114_9ACTN</name>
<evidence type="ECO:0000313" key="2">
    <source>
        <dbReference type="EMBL" id="QDP97124.1"/>
    </source>
</evidence>
<evidence type="ECO:0000313" key="3">
    <source>
        <dbReference type="Proteomes" id="UP000319263"/>
    </source>
</evidence>
<reference evidence="2 3" key="1">
    <citation type="submission" date="2019-07" db="EMBL/GenBank/DDBJ databases">
        <title>Microlunatus dokdonensis sp. nov. isolated from the rhizospheric soil of the wild plant Elymus tsukushiensis.</title>
        <authorList>
            <person name="Ghim S.-Y."/>
            <person name="Hwang Y.-J."/>
            <person name="Son J.-S."/>
            <person name="Shin J.-H."/>
        </authorList>
    </citation>
    <scope>NUCLEOTIDE SEQUENCE [LARGE SCALE GENOMIC DNA]</scope>
    <source>
        <strain evidence="2 3">KUDC0627</strain>
    </source>
</reference>
<dbReference type="SUPFAM" id="SSF55729">
    <property type="entry name" value="Acyl-CoA N-acyltransferases (Nat)"/>
    <property type="match status" value="1"/>
</dbReference>
<dbReference type="CDD" id="cd04301">
    <property type="entry name" value="NAT_SF"/>
    <property type="match status" value="1"/>
</dbReference>
<dbReference type="PROSITE" id="PS51186">
    <property type="entry name" value="GNAT"/>
    <property type="match status" value="1"/>
</dbReference>
<proteinExistence type="predicted"/>
<keyword evidence="2" id="KW-0808">Transferase</keyword>
<dbReference type="KEGG" id="mik:FOE78_15385"/>